<dbReference type="InterPro" id="IPR014349">
    <property type="entry name" value="Rieske_Fe-S_prot"/>
</dbReference>
<comment type="catalytic activity">
    <reaction evidence="19 21">
        <text>a quinol + 2 Fe(III)-[cytochrome c](out) = a quinone + 2 Fe(II)-[cytochrome c](out) + 2 H(+)(out)</text>
        <dbReference type="Rhea" id="RHEA:11484"/>
        <dbReference type="Rhea" id="RHEA-COMP:10350"/>
        <dbReference type="Rhea" id="RHEA-COMP:14399"/>
        <dbReference type="ChEBI" id="CHEBI:15378"/>
        <dbReference type="ChEBI" id="CHEBI:24646"/>
        <dbReference type="ChEBI" id="CHEBI:29033"/>
        <dbReference type="ChEBI" id="CHEBI:29034"/>
        <dbReference type="ChEBI" id="CHEBI:132124"/>
        <dbReference type="EC" id="7.1.1.8"/>
    </reaction>
</comment>
<dbReference type="GO" id="GO:0005743">
    <property type="term" value="C:mitochondrial inner membrane"/>
    <property type="evidence" value="ECO:0007669"/>
    <property type="project" value="UniProtKB-SubCell"/>
</dbReference>
<evidence type="ECO:0000256" key="22">
    <source>
        <dbReference type="RuleBase" id="RU004495"/>
    </source>
</evidence>
<dbReference type="EC" id="7.1.1.8" evidence="3 21"/>
<dbReference type="SUPFAM" id="SSF81502">
    <property type="entry name" value="ISP transmembrane anchor"/>
    <property type="match status" value="1"/>
</dbReference>
<evidence type="ECO:0000256" key="5">
    <source>
        <dbReference type="ARBA" id="ARBA00022660"/>
    </source>
</evidence>
<dbReference type="GeneID" id="36582411"/>
<dbReference type="Gene3D" id="2.102.10.10">
    <property type="entry name" value="Rieske [2Fe-2S] iron-sulphur domain"/>
    <property type="match status" value="1"/>
</dbReference>
<evidence type="ECO:0000256" key="8">
    <source>
        <dbReference type="ARBA" id="ARBA00022723"/>
    </source>
</evidence>
<evidence type="ECO:0000256" key="4">
    <source>
        <dbReference type="ARBA" id="ARBA00022448"/>
    </source>
</evidence>
<accession>A0A2J6THL8</accession>
<feature type="region of interest" description="Disordered" evidence="23">
    <location>
        <begin position="31"/>
        <end position="50"/>
    </location>
</feature>
<comment type="similarity">
    <text evidence="2">Belongs to the Rieske iron-sulfur protein family.</text>
</comment>
<keyword evidence="15" id="KW-0411">Iron-sulfur</keyword>
<evidence type="ECO:0000256" key="10">
    <source>
        <dbReference type="ARBA" id="ARBA00022946"/>
    </source>
</evidence>
<evidence type="ECO:0000259" key="24">
    <source>
        <dbReference type="PROSITE" id="PS51296"/>
    </source>
</evidence>
<dbReference type="InterPro" id="IPR005805">
    <property type="entry name" value="Rieske_Fe-S_prot_C"/>
</dbReference>
<evidence type="ECO:0000313" key="26">
    <source>
        <dbReference type="Proteomes" id="UP000235371"/>
    </source>
</evidence>
<dbReference type="Pfam" id="PF00355">
    <property type="entry name" value="Rieske"/>
    <property type="match status" value="1"/>
</dbReference>
<dbReference type="InterPro" id="IPR004192">
    <property type="entry name" value="Rieske_TM"/>
</dbReference>
<dbReference type="Proteomes" id="UP000235371">
    <property type="component" value="Unassembled WGS sequence"/>
</dbReference>
<protein>
    <recommendedName>
        <fullName evidence="20 21">Cytochrome b-c1 complex subunit Rieske, mitochondrial</fullName>
        <ecNumber evidence="3 21">7.1.1.8</ecNumber>
    </recommendedName>
</protein>
<proteinExistence type="inferred from homology"/>
<dbReference type="SUPFAM" id="SSF50022">
    <property type="entry name" value="ISP domain"/>
    <property type="match status" value="1"/>
</dbReference>
<dbReference type="InParanoid" id="A0A2J6THL8"/>
<name>A0A2J6THL8_9HELO</name>
<evidence type="ECO:0000256" key="1">
    <source>
        <dbReference type="ARBA" id="ARBA00004434"/>
    </source>
</evidence>
<dbReference type="PRINTS" id="PR00162">
    <property type="entry name" value="RIESKE"/>
</dbReference>
<keyword evidence="26" id="KW-1185">Reference proteome</keyword>
<keyword evidence="5 22" id="KW-0679">Respiratory chain</keyword>
<evidence type="ECO:0000256" key="18">
    <source>
        <dbReference type="ARBA" id="ARBA00023157"/>
    </source>
</evidence>
<dbReference type="InterPro" id="IPR036922">
    <property type="entry name" value="Rieske_2Fe-2S_sf"/>
</dbReference>
<dbReference type="FunFam" id="2.102.10.10:FF:000001">
    <property type="entry name" value="Cytochrome b-c1 complex subunit Rieske, mitochondrial"/>
    <property type="match status" value="1"/>
</dbReference>
<evidence type="ECO:0000256" key="20">
    <source>
        <dbReference type="ARBA" id="ARBA00072517"/>
    </source>
</evidence>
<sequence>MASLTRSSRTLLRTLPRSSIAPLPLRALSTSSTKRDATTSSFDSPFKGMGGDTASKIPDFSHYRSKQGSNSNLVFQYFMVGTMGALTAAGAKATVQDFLVNMSASADVLAMAKVEVDLSTIPEGKNVIVKWRGKPVFIRHRTADEIKEAESVKVETLRDPQRDEDRVKKPEWLIMVGVCTHLGCVPIGEAGDFGGWFCPCHGSHYDISGRVRKGPAPLNLEIPEYDFPEDGALIIG</sequence>
<evidence type="ECO:0000256" key="13">
    <source>
        <dbReference type="ARBA" id="ARBA00022989"/>
    </source>
</evidence>
<dbReference type="NCBIfam" id="TIGR01416">
    <property type="entry name" value="Rieske_proteo"/>
    <property type="match status" value="1"/>
</dbReference>
<dbReference type="EMBL" id="KZ613783">
    <property type="protein sequence ID" value="PMD62510.1"/>
    <property type="molecule type" value="Genomic_DNA"/>
</dbReference>
<keyword evidence="11" id="KW-1278">Translocase</keyword>
<keyword evidence="7" id="KW-0001">2Fe-2S</keyword>
<feature type="compositionally biased region" description="Polar residues" evidence="23">
    <location>
        <begin position="31"/>
        <end position="43"/>
    </location>
</feature>
<evidence type="ECO:0000256" key="19">
    <source>
        <dbReference type="ARBA" id="ARBA00029351"/>
    </source>
</evidence>
<dbReference type="GO" id="GO:0051537">
    <property type="term" value="F:2 iron, 2 sulfur cluster binding"/>
    <property type="evidence" value="ECO:0007669"/>
    <property type="project" value="UniProtKB-KW"/>
</dbReference>
<keyword evidence="6" id="KW-0812">Transmembrane</keyword>
<evidence type="ECO:0000256" key="17">
    <source>
        <dbReference type="ARBA" id="ARBA00023136"/>
    </source>
</evidence>
<keyword evidence="13" id="KW-1133">Transmembrane helix</keyword>
<reference evidence="25 26" key="1">
    <citation type="submission" date="2016-04" db="EMBL/GenBank/DDBJ databases">
        <title>A degradative enzymes factory behind the ericoid mycorrhizal symbiosis.</title>
        <authorList>
            <consortium name="DOE Joint Genome Institute"/>
            <person name="Martino E."/>
            <person name="Morin E."/>
            <person name="Grelet G."/>
            <person name="Kuo A."/>
            <person name="Kohler A."/>
            <person name="Daghino S."/>
            <person name="Barry K."/>
            <person name="Choi C."/>
            <person name="Cichocki N."/>
            <person name="Clum A."/>
            <person name="Copeland A."/>
            <person name="Hainaut M."/>
            <person name="Haridas S."/>
            <person name="Labutti K."/>
            <person name="Lindquist E."/>
            <person name="Lipzen A."/>
            <person name="Khouja H.-R."/>
            <person name="Murat C."/>
            <person name="Ohm R."/>
            <person name="Olson A."/>
            <person name="Spatafora J."/>
            <person name="Veneault-Fourrey C."/>
            <person name="Henrissat B."/>
            <person name="Grigoriev I."/>
            <person name="Martin F."/>
            <person name="Perotto S."/>
        </authorList>
    </citation>
    <scope>NUCLEOTIDE SEQUENCE [LARGE SCALE GENOMIC DNA]</scope>
    <source>
        <strain evidence="25 26">E</strain>
    </source>
</reference>
<evidence type="ECO:0000313" key="25">
    <source>
        <dbReference type="EMBL" id="PMD62510.1"/>
    </source>
</evidence>
<keyword evidence="10" id="KW-0809">Transit peptide</keyword>
<organism evidence="25 26">
    <name type="scientific">Hyaloscypha bicolor E</name>
    <dbReference type="NCBI Taxonomy" id="1095630"/>
    <lineage>
        <taxon>Eukaryota</taxon>
        <taxon>Fungi</taxon>
        <taxon>Dikarya</taxon>
        <taxon>Ascomycota</taxon>
        <taxon>Pezizomycotina</taxon>
        <taxon>Leotiomycetes</taxon>
        <taxon>Helotiales</taxon>
        <taxon>Hyaloscyphaceae</taxon>
        <taxon>Hyaloscypha</taxon>
        <taxon>Hyaloscypha bicolor</taxon>
    </lineage>
</organism>
<dbReference type="InterPro" id="IPR037008">
    <property type="entry name" value="bc1_Rieske_TM_sf"/>
</dbReference>
<evidence type="ECO:0000256" key="14">
    <source>
        <dbReference type="ARBA" id="ARBA00023004"/>
    </source>
</evidence>
<comment type="miscellaneous">
    <text evidence="21">The Rieske protein is a high potential 2Fe-2S protein.</text>
</comment>
<dbReference type="STRING" id="1095630.A0A2J6THL8"/>
<evidence type="ECO:0000256" key="9">
    <source>
        <dbReference type="ARBA" id="ARBA00022792"/>
    </source>
</evidence>
<dbReference type="RefSeq" id="XP_024739414.1">
    <property type="nucleotide sequence ID" value="XM_024874331.1"/>
</dbReference>
<evidence type="ECO:0000256" key="6">
    <source>
        <dbReference type="ARBA" id="ARBA00022692"/>
    </source>
</evidence>
<evidence type="ECO:0000256" key="23">
    <source>
        <dbReference type="SAM" id="MobiDB-lite"/>
    </source>
</evidence>
<dbReference type="CDD" id="cd03470">
    <property type="entry name" value="Rieske_cytochrome_bc1"/>
    <property type="match status" value="1"/>
</dbReference>
<evidence type="ECO:0000256" key="21">
    <source>
        <dbReference type="RuleBase" id="RU004494"/>
    </source>
</evidence>
<keyword evidence="4 21" id="KW-0813">Transport</keyword>
<dbReference type="GO" id="GO:0008121">
    <property type="term" value="F:quinol-cytochrome-c reductase activity"/>
    <property type="evidence" value="ECO:0007669"/>
    <property type="project" value="UniProtKB-EC"/>
</dbReference>
<keyword evidence="17" id="KW-0472">Membrane</keyword>
<evidence type="ECO:0000256" key="15">
    <source>
        <dbReference type="ARBA" id="ARBA00023014"/>
    </source>
</evidence>
<dbReference type="InterPro" id="IPR017941">
    <property type="entry name" value="Rieske_2Fe-2S"/>
</dbReference>
<dbReference type="Gene3D" id="1.20.5.270">
    <property type="entry name" value="Ubiquinol cytochrome reductase, transmembrane domain"/>
    <property type="match status" value="1"/>
</dbReference>
<dbReference type="FunCoup" id="A0A2J6THL8">
    <property type="interactions" value="801"/>
</dbReference>
<dbReference type="Pfam" id="PF02921">
    <property type="entry name" value="UCR_TM"/>
    <property type="match status" value="1"/>
</dbReference>
<evidence type="ECO:0000256" key="3">
    <source>
        <dbReference type="ARBA" id="ARBA00012951"/>
    </source>
</evidence>
<keyword evidence="9" id="KW-0999">Mitochondrion inner membrane</keyword>
<comment type="cofactor">
    <cofactor evidence="21">
        <name>[2Fe-2S] cluster</name>
        <dbReference type="ChEBI" id="CHEBI:190135"/>
    </cofactor>
    <text evidence="21">Binds 1 [2Fe-2S] cluster per subunit.</text>
</comment>
<dbReference type="GO" id="GO:0046872">
    <property type="term" value="F:metal ion binding"/>
    <property type="evidence" value="ECO:0007669"/>
    <property type="project" value="UniProtKB-KW"/>
</dbReference>
<keyword evidence="14" id="KW-0408">Iron</keyword>
<gene>
    <name evidence="25" type="ORF">K444DRAFT_524059</name>
</gene>
<dbReference type="OrthoDB" id="1637982at2759"/>
<dbReference type="AlphaFoldDB" id="A0A2J6THL8"/>
<evidence type="ECO:0000256" key="16">
    <source>
        <dbReference type="ARBA" id="ARBA00023128"/>
    </source>
</evidence>
<evidence type="ECO:0000256" key="12">
    <source>
        <dbReference type="ARBA" id="ARBA00022982"/>
    </source>
</evidence>
<dbReference type="PANTHER" id="PTHR10134">
    <property type="entry name" value="CYTOCHROME B-C1 COMPLEX SUBUNIT RIESKE, MITOCHONDRIAL"/>
    <property type="match status" value="1"/>
</dbReference>
<keyword evidence="8" id="KW-0479">Metal-binding</keyword>
<comment type="subcellular location">
    <subcellularLocation>
        <location evidence="1">Mitochondrion inner membrane</location>
        <topology evidence="1">Single-pass membrane protein</topology>
    </subcellularLocation>
</comment>
<dbReference type="PROSITE" id="PS51296">
    <property type="entry name" value="RIESKE"/>
    <property type="match status" value="1"/>
</dbReference>
<keyword evidence="16 22" id="KW-0496">Mitochondrion</keyword>
<evidence type="ECO:0000256" key="7">
    <source>
        <dbReference type="ARBA" id="ARBA00022714"/>
    </source>
</evidence>
<evidence type="ECO:0000256" key="2">
    <source>
        <dbReference type="ARBA" id="ARBA00010651"/>
    </source>
</evidence>
<evidence type="ECO:0000256" key="11">
    <source>
        <dbReference type="ARBA" id="ARBA00022967"/>
    </source>
</evidence>
<dbReference type="FunFam" id="1.20.5.270:FF:000002">
    <property type="entry name" value="Cytochrome b-c1 complex subunit Rieske, mitochondrial"/>
    <property type="match status" value="1"/>
</dbReference>
<dbReference type="InterPro" id="IPR006317">
    <property type="entry name" value="Ubiquinol_cyt_c_Rdtase_Fe-S-su"/>
</dbReference>
<keyword evidence="18" id="KW-1015">Disulfide bond</keyword>
<feature type="domain" description="Rieske" evidence="24">
    <location>
        <begin position="143"/>
        <end position="234"/>
    </location>
</feature>
<keyword evidence="12 21" id="KW-0249">Electron transport</keyword>